<dbReference type="GO" id="GO:0004674">
    <property type="term" value="F:protein serine/threonine kinase activity"/>
    <property type="evidence" value="ECO:0007669"/>
    <property type="project" value="UniProtKB-KW"/>
</dbReference>
<dbReference type="InterPro" id="IPR008271">
    <property type="entry name" value="Ser/Thr_kinase_AS"/>
</dbReference>
<keyword evidence="4" id="KW-0418">Kinase</keyword>
<evidence type="ECO:0000256" key="3">
    <source>
        <dbReference type="PROSITE-ProRule" id="PRU10141"/>
    </source>
</evidence>
<proteinExistence type="inferred from homology"/>
<evidence type="ECO:0000259" key="6">
    <source>
        <dbReference type="PROSITE" id="PS50011"/>
    </source>
</evidence>
<reference evidence="8" key="1">
    <citation type="journal article" date="2014" name="Proc. Natl. Acad. Sci. U.S.A.">
        <title>Extensive sampling of basidiomycete genomes demonstrates inadequacy of the white-rot/brown-rot paradigm for wood decay fungi.</title>
        <authorList>
            <person name="Riley R."/>
            <person name="Salamov A.A."/>
            <person name="Brown D.W."/>
            <person name="Nagy L.G."/>
            <person name="Floudas D."/>
            <person name="Held B.W."/>
            <person name="Levasseur A."/>
            <person name="Lombard V."/>
            <person name="Morin E."/>
            <person name="Otillar R."/>
            <person name="Lindquist E.A."/>
            <person name="Sun H."/>
            <person name="LaButti K.M."/>
            <person name="Schmutz J."/>
            <person name="Jabbour D."/>
            <person name="Luo H."/>
            <person name="Baker S.E."/>
            <person name="Pisabarro A.G."/>
            <person name="Walton J.D."/>
            <person name="Blanchette R.A."/>
            <person name="Henrissat B."/>
            <person name="Martin F."/>
            <person name="Cullen D."/>
            <person name="Hibbett D.S."/>
            <person name="Grigoriev I.V."/>
        </authorList>
    </citation>
    <scope>NUCLEOTIDE SEQUENCE [LARGE SCALE GENOMIC DNA]</scope>
    <source>
        <strain evidence="8">CBS 339.88</strain>
    </source>
</reference>
<evidence type="ECO:0000313" key="7">
    <source>
        <dbReference type="EMBL" id="KDR80870.1"/>
    </source>
</evidence>
<dbReference type="InterPro" id="IPR011009">
    <property type="entry name" value="Kinase-like_dom_sf"/>
</dbReference>
<dbReference type="STRING" id="685588.A0A067TCC7"/>
<evidence type="ECO:0000256" key="4">
    <source>
        <dbReference type="RuleBase" id="RU000304"/>
    </source>
</evidence>
<dbReference type="GO" id="GO:0005737">
    <property type="term" value="C:cytoplasm"/>
    <property type="evidence" value="ECO:0007669"/>
    <property type="project" value="TreeGrafter"/>
</dbReference>
<dbReference type="OrthoDB" id="10252171at2759"/>
<organism evidence="7 8">
    <name type="scientific">Galerina marginata (strain CBS 339.88)</name>
    <dbReference type="NCBI Taxonomy" id="685588"/>
    <lineage>
        <taxon>Eukaryota</taxon>
        <taxon>Fungi</taxon>
        <taxon>Dikarya</taxon>
        <taxon>Basidiomycota</taxon>
        <taxon>Agaricomycotina</taxon>
        <taxon>Agaricomycetes</taxon>
        <taxon>Agaricomycetidae</taxon>
        <taxon>Agaricales</taxon>
        <taxon>Agaricineae</taxon>
        <taxon>Strophariaceae</taxon>
        <taxon>Galerina</taxon>
    </lineage>
</organism>
<dbReference type="Gene3D" id="1.10.510.10">
    <property type="entry name" value="Transferase(Phosphotransferase) domain 1"/>
    <property type="match status" value="1"/>
</dbReference>
<sequence>MKIMASTLPATLPSRNAFERKKIASRQAEGFCCQPSRSLRSLPPSNLSPLEPIAGPSVVHPSCKRSDRRPRSTSHFNEAVQTTSYEGTWKVQTLGSGSYGKVYRTQLHPSVGVAQKPSNAVLKVVRLDKHSTKGIWTIRGEIEALQRIREHPPTLPVLVEQPHDVQDSDLTWWCKENASLYILFNLYSTDLHTVSEYWLNSEAGVIPTKYAKNMTYELLNGLNHIHSLGIIHRDIKPANIFVDYDGHCRIGDFGGALVLQDKDENGVPKPVHGRYFCSNFTPVLTEVYSPPEAIIPSRTGVFEDCFIFNESVDIWSLGLVIYSTAMRASAAFKKLRAVLEDRIRSYPQCLDTFKELMDEMDGQASSDLRKFVKKCCQILPQNRIQGRRALKFLEDHRFKQSDQDLRGFLPSRDFWEKARCTCDNDPERWELEATIEGAGQSFTELLSTTPALSVPKRSESDTRLEVAHRPCLRHPPTTGRLPSFMH</sequence>
<evidence type="ECO:0000256" key="5">
    <source>
        <dbReference type="SAM" id="MobiDB-lite"/>
    </source>
</evidence>
<feature type="compositionally biased region" description="Basic residues" evidence="5">
    <location>
        <begin position="62"/>
        <end position="72"/>
    </location>
</feature>
<feature type="region of interest" description="Disordered" evidence="5">
    <location>
        <begin position="49"/>
        <end position="76"/>
    </location>
</feature>
<accession>A0A067TCC7</accession>
<keyword evidence="4" id="KW-0723">Serine/threonine-protein kinase</keyword>
<dbReference type="EMBL" id="KL142371">
    <property type="protein sequence ID" value="KDR80870.1"/>
    <property type="molecule type" value="Genomic_DNA"/>
</dbReference>
<dbReference type="Pfam" id="PF00069">
    <property type="entry name" value="Pkinase"/>
    <property type="match status" value="1"/>
</dbReference>
<dbReference type="CDD" id="cd00180">
    <property type="entry name" value="PKc"/>
    <property type="match status" value="1"/>
</dbReference>
<keyword evidence="1 3" id="KW-0547">Nucleotide-binding</keyword>
<dbReference type="GO" id="GO:0005524">
    <property type="term" value="F:ATP binding"/>
    <property type="evidence" value="ECO:0007669"/>
    <property type="project" value="UniProtKB-UniRule"/>
</dbReference>
<keyword evidence="8" id="KW-1185">Reference proteome</keyword>
<dbReference type="InterPro" id="IPR000719">
    <property type="entry name" value="Prot_kinase_dom"/>
</dbReference>
<protein>
    <recommendedName>
        <fullName evidence="6">Protein kinase domain-containing protein</fullName>
    </recommendedName>
</protein>
<feature type="domain" description="Protein kinase" evidence="6">
    <location>
        <begin position="88"/>
        <end position="399"/>
    </location>
</feature>
<comment type="similarity">
    <text evidence="4">Belongs to the protein kinase superfamily.</text>
</comment>
<keyword evidence="2 3" id="KW-0067">ATP-binding</keyword>
<evidence type="ECO:0000256" key="2">
    <source>
        <dbReference type="ARBA" id="ARBA00022840"/>
    </source>
</evidence>
<dbReference type="PROSITE" id="PS00107">
    <property type="entry name" value="PROTEIN_KINASE_ATP"/>
    <property type="match status" value="1"/>
</dbReference>
<dbReference type="PANTHER" id="PTHR24361:SF785">
    <property type="entry name" value="DUAL SPECIFICITY MITOGEN-ACTIVATED PROTEIN KINASE KINASE 1"/>
    <property type="match status" value="1"/>
</dbReference>
<dbReference type="Proteomes" id="UP000027222">
    <property type="component" value="Unassembled WGS sequence"/>
</dbReference>
<dbReference type="InterPro" id="IPR017441">
    <property type="entry name" value="Protein_kinase_ATP_BS"/>
</dbReference>
<dbReference type="SUPFAM" id="SSF56112">
    <property type="entry name" value="Protein kinase-like (PK-like)"/>
    <property type="match status" value="1"/>
</dbReference>
<gene>
    <name evidence="7" type="ORF">GALMADRAFT_277016</name>
</gene>
<dbReference type="HOGENOM" id="CLU_561449_0_0_1"/>
<dbReference type="AlphaFoldDB" id="A0A067TCC7"/>
<dbReference type="PROSITE" id="PS00108">
    <property type="entry name" value="PROTEIN_KINASE_ST"/>
    <property type="match status" value="1"/>
</dbReference>
<evidence type="ECO:0000313" key="8">
    <source>
        <dbReference type="Proteomes" id="UP000027222"/>
    </source>
</evidence>
<evidence type="ECO:0000256" key="1">
    <source>
        <dbReference type="ARBA" id="ARBA00022741"/>
    </source>
</evidence>
<dbReference type="PROSITE" id="PS50011">
    <property type="entry name" value="PROTEIN_KINASE_DOM"/>
    <property type="match status" value="1"/>
</dbReference>
<feature type="binding site" evidence="3">
    <location>
        <position position="123"/>
    </location>
    <ligand>
        <name>ATP</name>
        <dbReference type="ChEBI" id="CHEBI:30616"/>
    </ligand>
</feature>
<name>A0A067TCC7_GALM3</name>
<dbReference type="InterPro" id="IPR053235">
    <property type="entry name" value="Ser_Thr_kinase"/>
</dbReference>
<dbReference type="PANTHER" id="PTHR24361">
    <property type="entry name" value="MITOGEN-ACTIVATED KINASE KINASE KINASE"/>
    <property type="match status" value="1"/>
</dbReference>
<dbReference type="SMART" id="SM00220">
    <property type="entry name" value="S_TKc"/>
    <property type="match status" value="1"/>
</dbReference>
<keyword evidence="4" id="KW-0808">Transferase</keyword>